<comment type="caution">
    <text evidence="2">The sequence shown here is derived from an EMBL/GenBank/DDBJ whole genome shotgun (WGS) entry which is preliminary data.</text>
</comment>
<sequence length="97" mass="10593">MNDDNLMFDTDILNDDEVFVEPRINDALTTKSIPFTAARTNIEELTLAQTLIEFKAAKPKVITTAATTVTAADTRSKGIVMQEPSETPSPKATISSY</sequence>
<gene>
    <name evidence="2" type="ORF">Tco_0908502</name>
</gene>
<feature type="compositionally biased region" description="Polar residues" evidence="1">
    <location>
        <begin position="84"/>
        <end position="97"/>
    </location>
</feature>
<reference evidence="2" key="1">
    <citation type="journal article" date="2022" name="Int. J. Mol. Sci.">
        <title>Draft Genome of Tanacetum Coccineum: Genomic Comparison of Closely Related Tanacetum-Family Plants.</title>
        <authorList>
            <person name="Yamashiro T."/>
            <person name="Shiraishi A."/>
            <person name="Nakayama K."/>
            <person name="Satake H."/>
        </authorList>
    </citation>
    <scope>NUCLEOTIDE SEQUENCE</scope>
</reference>
<proteinExistence type="predicted"/>
<dbReference type="EMBL" id="BQNB010014442">
    <property type="protein sequence ID" value="GJT28227.1"/>
    <property type="molecule type" value="Genomic_DNA"/>
</dbReference>
<organism evidence="2 3">
    <name type="scientific">Tanacetum coccineum</name>
    <dbReference type="NCBI Taxonomy" id="301880"/>
    <lineage>
        <taxon>Eukaryota</taxon>
        <taxon>Viridiplantae</taxon>
        <taxon>Streptophyta</taxon>
        <taxon>Embryophyta</taxon>
        <taxon>Tracheophyta</taxon>
        <taxon>Spermatophyta</taxon>
        <taxon>Magnoliopsida</taxon>
        <taxon>eudicotyledons</taxon>
        <taxon>Gunneridae</taxon>
        <taxon>Pentapetalae</taxon>
        <taxon>asterids</taxon>
        <taxon>campanulids</taxon>
        <taxon>Asterales</taxon>
        <taxon>Asteraceae</taxon>
        <taxon>Asteroideae</taxon>
        <taxon>Anthemideae</taxon>
        <taxon>Anthemidinae</taxon>
        <taxon>Tanacetum</taxon>
    </lineage>
</organism>
<protein>
    <submittedName>
        <fullName evidence="2">Uncharacterized protein</fullName>
    </submittedName>
</protein>
<evidence type="ECO:0000256" key="1">
    <source>
        <dbReference type="SAM" id="MobiDB-lite"/>
    </source>
</evidence>
<name>A0ABQ5CP90_9ASTR</name>
<feature type="region of interest" description="Disordered" evidence="1">
    <location>
        <begin position="78"/>
        <end position="97"/>
    </location>
</feature>
<evidence type="ECO:0000313" key="2">
    <source>
        <dbReference type="EMBL" id="GJT28227.1"/>
    </source>
</evidence>
<dbReference type="Proteomes" id="UP001151760">
    <property type="component" value="Unassembled WGS sequence"/>
</dbReference>
<reference evidence="2" key="2">
    <citation type="submission" date="2022-01" db="EMBL/GenBank/DDBJ databases">
        <authorList>
            <person name="Yamashiro T."/>
            <person name="Shiraishi A."/>
            <person name="Satake H."/>
            <person name="Nakayama K."/>
        </authorList>
    </citation>
    <scope>NUCLEOTIDE SEQUENCE</scope>
</reference>
<evidence type="ECO:0000313" key="3">
    <source>
        <dbReference type="Proteomes" id="UP001151760"/>
    </source>
</evidence>
<accession>A0ABQ5CP90</accession>
<keyword evidence="3" id="KW-1185">Reference proteome</keyword>